<dbReference type="AlphaFoldDB" id="A0A1M6VQS2"/>
<dbReference type="OrthoDB" id="7054794at2"/>
<evidence type="ECO:0008006" key="4">
    <source>
        <dbReference type="Google" id="ProtNLM"/>
    </source>
</evidence>
<sequence length="260" mass="29144">MLNKVAKKLAITCCVGALVTVLVVSRAFAEPPDLSGVWIPDIKDQKRQETANMPPWKAEILPQVQHMIAEEKAGRPFLVLSHCLPHGMPSWMLITHNAFELLMTPGRITMLGEVDGNRMRRIYMDGRPHPEDPDLSLHGHSIGHWEGDTLVVDTTAIVPQAYIAISEAAGIPNNGDMHIVERLHLPQPNVLYDDLEITAPKVFGTTWKTTRIFRRYPERHYEVTEGECEQEDLTPGKDQFGNDIFVSTPQGQFGSVHTVK</sequence>
<evidence type="ECO:0000313" key="3">
    <source>
        <dbReference type="Proteomes" id="UP000189935"/>
    </source>
</evidence>
<name>A0A1M6VQS2_9BRAD</name>
<accession>A0A1M6VQS2</accession>
<dbReference type="Proteomes" id="UP000189935">
    <property type="component" value="Chromosome I"/>
</dbReference>
<keyword evidence="1" id="KW-0732">Signal</keyword>
<organism evidence="2 3">
    <name type="scientific">Bradyrhizobium lablabi</name>
    <dbReference type="NCBI Taxonomy" id="722472"/>
    <lineage>
        <taxon>Bacteria</taxon>
        <taxon>Pseudomonadati</taxon>
        <taxon>Pseudomonadota</taxon>
        <taxon>Alphaproteobacteria</taxon>
        <taxon>Hyphomicrobiales</taxon>
        <taxon>Nitrobacteraceae</taxon>
        <taxon>Bradyrhizobium</taxon>
    </lineage>
</organism>
<dbReference type="EMBL" id="LT670844">
    <property type="protein sequence ID" value="SHK83840.1"/>
    <property type="molecule type" value="Genomic_DNA"/>
</dbReference>
<gene>
    <name evidence="2" type="ORF">SAMN05444159_4320</name>
</gene>
<feature type="signal peptide" evidence="1">
    <location>
        <begin position="1"/>
        <end position="29"/>
    </location>
</feature>
<feature type="chain" id="PRO_5012229485" description="Carbonic anhydrase" evidence="1">
    <location>
        <begin position="30"/>
        <end position="260"/>
    </location>
</feature>
<evidence type="ECO:0000313" key="2">
    <source>
        <dbReference type="EMBL" id="SHK83840.1"/>
    </source>
</evidence>
<evidence type="ECO:0000256" key="1">
    <source>
        <dbReference type="SAM" id="SignalP"/>
    </source>
</evidence>
<reference evidence="2 3" key="1">
    <citation type="submission" date="2016-11" db="EMBL/GenBank/DDBJ databases">
        <authorList>
            <person name="Jaros S."/>
            <person name="Januszkiewicz K."/>
            <person name="Wedrychowicz H."/>
        </authorList>
    </citation>
    <scope>NUCLEOTIDE SEQUENCE [LARGE SCALE GENOMIC DNA]</scope>
    <source>
        <strain evidence="2 3">GAS499</strain>
    </source>
</reference>
<dbReference type="RefSeq" id="WP_154071374.1">
    <property type="nucleotide sequence ID" value="NZ_LT670844.1"/>
</dbReference>
<proteinExistence type="predicted"/>
<protein>
    <recommendedName>
        <fullName evidence="4">Carbonic anhydrase</fullName>
    </recommendedName>
</protein>